<dbReference type="EMBL" id="LAVV01013438">
    <property type="protein sequence ID" value="KNZ45649.1"/>
    <property type="molecule type" value="Genomic_DNA"/>
</dbReference>
<keyword evidence="2" id="KW-1133">Transmembrane helix</keyword>
<evidence type="ECO:0000313" key="4">
    <source>
        <dbReference type="Proteomes" id="UP000037035"/>
    </source>
</evidence>
<feature type="region of interest" description="Disordered" evidence="1">
    <location>
        <begin position="62"/>
        <end position="84"/>
    </location>
</feature>
<feature type="compositionally biased region" description="Basic and acidic residues" evidence="1">
    <location>
        <begin position="735"/>
        <end position="745"/>
    </location>
</feature>
<feature type="compositionally biased region" description="Polar residues" evidence="1">
    <location>
        <begin position="900"/>
        <end position="910"/>
    </location>
</feature>
<feature type="compositionally biased region" description="Polar residues" evidence="1">
    <location>
        <begin position="72"/>
        <end position="82"/>
    </location>
</feature>
<evidence type="ECO:0000256" key="2">
    <source>
        <dbReference type="SAM" id="Phobius"/>
    </source>
</evidence>
<feature type="compositionally biased region" description="Low complexity" evidence="1">
    <location>
        <begin position="563"/>
        <end position="577"/>
    </location>
</feature>
<protein>
    <submittedName>
        <fullName evidence="3">Uncharacterized protein</fullName>
    </submittedName>
</protein>
<dbReference type="Proteomes" id="UP000037035">
    <property type="component" value="Unassembled WGS sequence"/>
</dbReference>
<feature type="compositionally biased region" description="Low complexity" evidence="1">
    <location>
        <begin position="887"/>
        <end position="899"/>
    </location>
</feature>
<feature type="region of interest" description="Disordered" evidence="1">
    <location>
        <begin position="315"/>
        <end position="338"/>
    </location>
</feature>
<sequence length="1029" mass="111965">MKTSMLLSAESTPTSFLSVKGLSSPFLDEPASSLTVSSHVIDISPSPPPPASILGTIVGRFQDPFSPDDKAPTQSPSQSSLGSDEITILEPVTLNSSYQPIGLGLGIETGESTFVPNLLPEAGELSWGLEQSSSLSTPQPVTLSTRRVQLSPWPAAAFENITPEQSEDSFGTGDLDQPSLKTLLEETVSVVSVESFSSPSTRSFTPVSPSLETVDVPSISQRLTRRLLSFSPKLPVGNVVVSEKEFLEAQTTPIQIISPQIDPTDSPMPLSMKFSPRGRLLSTLRHRMTRRGIVHPEVVQFSPVLTSRSDTFTAVSPDTASPLEVPSSPAFPSQSPNLRETPGSFSPLMYDSMPLSPALANAPLAHALPGHAGASTLVLSIVAVSLGFVGICLVLAVLAWKKNGGFPGLSSWKRKHRGTAYDEFMEEKSCWVADKELGIHCENKPNPERTVIAISQKPVNQFSAREDGVSAQPVSRSPSQAPSIPPLAYLVNGKLSIDSIRLEFPAPVLSPTVSSLYSGLSSNYEDDAKHNDYRVISTLKNRALPQNDQSPQPIDFSDDKNFSSRPRSNSKSSTTSKASLKSISSIASFLLGIAKLDSLSAGNKKAKPEMGISSENYKNVRDSLNSVNDPFSRYSPKHIRRPNILDFNQSIKRVESAEGLVRAASAQLGRLNHSLSSHDTPKRPNTISFVPPAILITDHPSELIPPSPPHSSTYEARPESIGTFLARYSNFNPSPEHDFHAKESGRSSSQQADSAVLMSNERLPSTRQRTLTSGQDWRVRDPRITSISSLISHRDRTSEIFTQLPLQDFDRSNAKYDFAPKRTSLNTLNSSQTIRELAAVTEDLRALIDSEMDPDSSWDFPSQFHQTVPDWVDMPPSSMPLPPTRPPKSASRYSSMKSSTIEYESTSTPCSPHDPNPLSHHEHFSSTQLSWVSPASHYPDAHFERSSSSKGKRVSTGARVRKSDSVSTIETLISAESNASILEIASLHTAQTQSVRGVSAEFVIRQSMAQIQALEAQNRLRMKGSHFHA</sequence>
<dbReference type="AlphaFoldDB" id="A0A0L6UAR4"/>
<proteinExistence type="predicted"/>
<keyword evidence="4" id="KW-1185">Reference proteome</keyword>
<dbReference type="OrthoDB" id="2499634at2759"/>
<keyword evidence="2" id="KW-0812">Transmembrane</keyword>
<feature type="compositionally biased region" description="Polar residues" evidence="1">
    <location>
        <begin position="762"/>
        <end position="775"/>
    </location>
</feature>
<gene>
    <name evidence="3" type="ORF">VP01_794g3</name>
</gene>
<comment type="caution">
    <text evidence="3">The sequence shown here is derived from an EMBL/GenBank/DDBJ whole genome shotgun (WGS) entry which is preliminary data.</text>
</comment>
<reference evidence="3 4" key="1">
    <citation type="submission" date="2015-08" db="EMBL/GenBank/DDBJ databases">
        <title>Next Generation Sequencing and Analysis of the Genome of Puccinia sorghi L Schw, the Causal Agent of Maize Common Rust.</title>
        <authorList>
            <person name="Rochi L."/>
            <person name="Burguener G."/>
            <person name="Darino M."/>
            <person name="Turjanski A."/>
            <person name="Kreff E."/>
            <person name="Dieguez M.J."/>
            <person name="Sacco F."/>
        </authorList>
    </citation>
    <scope>NUCLEOTIDE SEQUENCE [LARGE SCALE GENOMIC DNA]</scope>
    <source>
        <strain evidence="3 4">RO10H11247</strain>
    </source>
</reference>
<feature type="region of interest" description="Disordered" evidence="1">
    <location>
        <begin position="873"/>
        <end position="922"/>
    </location>
</feature>
<dbReference type="VEuPathDB" id="FungiDB:VP01_794g3"/>
<name>A0A0L6UAR4_9BASI</name>
<feature type="compositionally biased region" description="Polar residues" evidence="1">
    <location>
        <begin position="541"/>
        <end position="552"/>
    </location>
</feature>
<feature type="transmembrane region" description="Helical" evidence="2">
    <location>
        <begin position="377"/>
        <end position="400"/>
    </location>
</feature>
<feature type="region of interest" description="Disordered" evidence="1">
    <location>
        <begin position="732"/>
        <end position="775"/>
    </location>
</feature>
<evidence type="ECO:0000256" key="1">
    <source>
        <dbReference type="SAM" id="MobiDB-lite"/>
    </source>
</evidence>
<accession>A0A0L6UAR4</accession>
<feature type="region of interest" description="Disordered" evidence="1">
    <location>
        <begin position="541"/>
        <end position="577"/>
    </location>
</feature>
<keyword evidence="2" id="KW-0472">Membrane</keyword>
<feature type="compositionally biased region" description="Pro residues" evidence="1">
    <location>
        <begin position="877"/>
        <end position="886"/>
    </location>
</feature>
<organism evidence="3 4">
    <name type="scientific">Puccinia sorghi</name>
    <dbReference type="NCBI Taxonomy" id="27349"/>
    <lineage>
        <taxon>Eukaryota</taxon>
        <taxon>Fungi</taxon>
        <taxon>Dikarya</taxon>
        <taxon>Basidiomycota</taxon>
        <taxon>Pucciniomycotina</taxon>
        <taxon>Pucciniomycetes</taxon>
        <taxon>Pucciniales</taxon>
        <taxon>Pucciniaceae</taxon>
        <taxon>Puccinia</taxon>
    </lineage>
</organism>
<evidence type="ECO:0000313" key="3">
    <source>
        <dbReference type="EMBL" id="KNZ45649.1"/>
    </source>
</evidence>